<protein>
    <recommendedName>
        <fullName evidence="5">Gamma-glutamylcyclotransferase family protein</fullName>
    </recommendedName>
</protein>
<dbReference type="Gene3D" id="3.10.490.10">
    <property type="entry name" value="Gamma-glutamyl cyclotransferase-like"/>
    <property type="match status" value="1"/>
</dbReference>
<accession>E4YAW2</accession>
<dbReference type="InterPro" id="IPR009288">
    <property type="entry name" value="AIG2-like_dom"/>
</dbReference>
<dbReference type="Pfam" id="PF06094">
    <property type="entry name" value="GGACT"/>
    <property type="match status" value="1"/>
</dbReference>
<evidence type="ECO:0000259" key="6">
    <source>
        <dbReference type="Pfam" id="PF06094"/>
    </source>
</evidence>
<dbReference type="CDD" id="cd06661">
    <property type="entry name" value="GGCT_like"/>
    <property type="match status" value="1"/>
</dbReference>
<dbReference type="GO" id="GO:0061929">
    <property type="term" value="F:gamma-glutamylaminecyclotransferase activity"/>
    <property type="evidence" value="ECO:0007669"/>
    <property type="project" value="UniProtKB-EC"/>
</dbReference>
<dbReference type="Proteomes" id="UP000011014">
    <property type="component" value="Unassembled WGS sequence"/>
</dbReference>
<dbReference type="InterPro" id="IPR039126">
    <property type="entry name" value="GGACT"/>
</dbReference>
<proteinExistence type="inferred from homology"/>
<dbReference type="AlphaFoldDB" id="E4YAW2"/>
<comment type="similarity">
    <text evidence="2 5">Belongs to the gamma-glutamylcyclotransferase family.</text>
</comment>
<sequence length="139" mass="15771">MEKLEGKIFISEAKTVNKFPLVVATECGIPALLKATGSQGERVSGELWDIPEKFVPIVDEFEAHPELYTRLNEEVERKDTGEIVSAGIYFIEQPKEELLNLPSYAIYNEGPTKAYNGSWNKMTVQERKDFLISKMKNTN</sequence>
<evidence type="ECO:0000256" key="1">
    <source>
        <dbReference type="ARBA" id="ARBA00001684"/>
    </source>
</evidence>
<feature type="active site" description="Proton acceptor" evidence="4">
    <location>
        <position position="62"/>
    </location>
</feature>
<evidence type="ECO:0000256" key="5">
    <source>
        <dbReference type="RuleBase" id="RU367036"/>
    </source>
</evidence>
<dbReference type="GO" id="GO:0005829">
    <property type="term" value="C:cytosol"/>
    <property type="evidence" value="ECO:0007669"/>
    <property type="project" value="TreeGrafter"/>
</dbReference>
<feature type="domain" description="Gamma-glutamylcyclotransferase AIG2-like" evidence="6">
    <location>
        <begin position="9"/>
        <end position="99"/>
    </location>
</feature>
<name>E4YAW2_OIKDI</name>
<comment type="catalytic activity">
    <reaction evidence="1">
        <text>epsilon-(gamma-L-glutamyl)-L-lysine = 5-oxo-L-proline + L-lysine</text>
        <dbReference type="Rhea" id="RHEA:16961"/>
        <dbReference type="ChEBI" id="CHEBI:32551"/>
        <dbReference type="ChEBI" id="CHEBI:58402"/>
        <dbReference type="ChEBI" id="CHEBI:133752"/>
        <dbReference type="EC" id="4.3.2.8"/>
    </reaction>
</comment>
<dbReference type="PANTHER" id="PTHR12510:SF4">
    <property type="entry name" value="GAMMA-GLUTAMYLAMINECYCLOTRANSFERASE"/>
    <property type="match status" value="1"/>
</dbReference>
<dbReference type="InterPro" id="IPR036568">
    <property type="entry name" value="GGCT-like_sf"/>
</dbReference>
<dbReference type="InterPro" id="IPR013024">
    <property type="entry name" value="GGCT-like"/>
</dbReference>
<organism evidence="7">
    <name type="scientific">Oikopleura dioica</name>
    <name type="common">Tunicate</name>
    <dbReference type="NCBI Taxonomy" id="34765"/>
    <lineage>
        <taxon>Eukaryota</taxon>
        <taxon>Metazoa</taxon>
        <taxon>Chordata</taxon>
        <taxon>Tunicata</taxon>
        <taxon>Appendicularia</taxon>
        <taxon>Copelata</taxon>
        <taxon>Oikopleuridae</taxon>
        <taxon>Oikopleura</taxon>
    </lineage>
</organism>
<keyword evidence="3" id="KW-0456">Lyase</keyword>
<evidence type="ECO:0000256" key="4">
    <source>
        <dbReference type="PIRSR" id="PIRSR639126-1"/>
    </source>
</evidence>
<evidence type="ECO:0000256" key="3">
    <source>
        <dbReference type="ARBA" id="ARBA00023239"/>
    </source>
</evidence>
<reference evidence="7" key="1">
    <citation type="journal article" date="2010" name="Science">
        <title>Plasticity of animal genome architecture unmasked by rapid evolution of a pelagic tunicate.</title>
        <authorList>
            <person name="Denoeud F."/>
            <person name="Henriet S."/>
            <person name="Mungpakdee S."/>
            <person name="Aury J.M."/>
            <person name="Da Silva C."/>
            <person name="Brinkmann H."/>
            <person name="Mikhaleva J."/>
            <person name="Olsen L.C."/>
            <person name="Jubin C."/>
            <person name="Canestro C."/>
            <person name="Bouquet J.M."/>
            <person name="Danks G."/>
            <person name="Poulain J."/>
            <person name="Campsteijn C."/>
            <person name="Adamski M."/>
            <person name="Cross I."/>
            <person name="Yadetie F."/>
            <person name="Muffato M."/>
            <person name="Louis A."/>
            <person name="Butcher S."/>
            <person name="Tsagkogeorga G."/>
            <person name="Konrad A."/>
            <person name="Singh S."/>
            <person name="Jensen M.F."/>
            <person name="Cong E.H."/>
            <person name="Eikeseth-Otteraa H."/>
            <person name="Noel B."/>
            <person name="Anthouard V."/>
            <person name="Porcel B.M."/>
            <person name="Kachouri-Lafond R."/>
            <person name="Nishino A."/>
            <person name="Ugolini M."/>
            <person name="Chourrout P."/>
            <person name="Nishida H."/>
            <person name="Aasland R."/>
            <person name="Huzurbazar S."/>
            <person name="Westhof E."/>
            <person name="Delsuc F."/>
            <person name="Lehrach H."/>
            <person name="Reinhardt R."/>
            <person name="Weissenbach J."/>
            <person name="Roy S.W."/>
            <person name="Artiguenave F."/>
            <person name="Postlethwait J.H."/>
            <person name="Manak J.R."/>
            <person name="Thompson E.M."/>
            <person name="Jaillon O."/>
            <person name="Du Pasquier L."/>
            <person name="Boudinot P."/>
            <person name="Liberles D.A."/>
            <person name="Volff J.N."/>
            <person name="Philippe H."/>
            <person name="Lenhard B."/>
            <person name="Roest Crollius H."/>
            <person name="Wincker P."/>
            <person name="Chourrout D."/>
        </authorList>
    </citation>
    <scope>NUCLEOTIDE SEQUENCE [LARGE SCALE GENOMIC DNA]</scope>
</reference>
<evidence type="ECO:0000256" key="2">
    <source>
        <dbReference type="ARBA" id="ARBA00008861"/>
    </source>
</evidence>
<dbReference type="PANTHER" id="PTHR12510">
    <property type="entry name" value="TROPONIN C-AKIN-1 PROTEIN"/>
    <property type="match status" value="1"/>
</dbReference>
<dbReference type="SUPFAM" id="SSF110857">
    <property type="entry name" value="Gamma-glutamyl cyclotransferase-like"/>
    <property type="match status" value="1"/>
</dbReference>
<gene>
    <name evidence="7" type="ORF">GSOID_T00032042001</name>
</gene>
<dbReference type="EMBL" id="FN654366">
    <property type="protein sequence ID" value="CBY32699.1"/>
    <property type="molecule type" value="Genomic_DNA"/>
</dbReference>
<evidence type="ECO:0000313" key="7">
    <source>
        <dbReference type="EMBL" id="CBY32699.1"/>
    </source>
</evidence>